<evidence type="ECO:0000313" key="3">
    <source>
        <dbReference type="Proteomes" id="UP000177579"/>
    </source>
</evidence>
<keyword evidence="1" id="KW-0472">Membrane</keyword>
<dbReference type="EMBL" id="MFGO01000001">
    <property type="protein sequence ID" value="OGF41911.1"/>
    <property type="molecule type" value="Genomic_DNA"/>
</dbReference>
<accession>A0A1F5TTK6</accession>
<name>A0A1F5TTK6_9BACT</name>
<evidence type="ECO:0000313" key="2">
    <source>
        <dbReference type="EMBL" id="OGF41911.1"/>
    </source>
</evidence>
<organism evidence="2 3">
    <name type="scientific">Candidatus Falkowbacteria bacterium RIFOXYD2_FULL_34_120</name>
    <dbReference type="NCBI Taxonomy" id="1798007"/>
    <lineage>
        <taxon>Bacteria</taxon>
        <taxon>Candidatus Falkowiibacteriota</taxon>
    </lineage>
</organism>
<proteinExistence type="predicted"/>
<dbReference type="AlphaFoldDB" id="A0A1F5TTK6"/>
<protein>
    <submittedName>
        <fullName evidence="2">Uncharacterized protein</fullName>
    </submittedName>
</protein>
<evidence type="ECO:0000256" key="1">
    <source>
        <dbReference type="SAM" id="Phobius"/>
    </source>
</evidence>
<reference evidence="2 3" key="1">
    <citation type="journal article" date="2016" name="Nat. Commun.">
        <title>Thousands of microbial genomes shed light on interconnected biogeochemical processes in an aquifer system.</title>
        <authorList>
            <person name="Anantharaman K."/>
            <person name="Brown C.T."/>
            <person name="Hug L.A."/>
            <person name="Sharon I."/>
            <person name="Castelle C.J."/>
            <person name="Probst A.J."/>
            <person name="Thomas B.C."/>
            <person name="Singh A."/>
            <person name="Wilkins M.J."/>
            <person name="Karaoz U."/>
            <person name="Brodie E.L."/>
            <person name="Williams K.H."/>
            <person name="Hubbard S.S."/>
            <person name="Banfield J.F."/>
        </authorList>
    </citation>
    <scope>NUCLEOTIDE SEQUENCE [LARGE SCALE GENOMIC DNA]</scope>
</reference>
<dbReference type="Proteomes" id="UP000177579">
    <property type="component" value="Unassembled WGS sequence"/>
</dbReference>
<gene>
    <name evidence="2" type="ORF">A2531_04745</name>
</gene>
<feature type="transmembrane region" description="Helical" evidence="1">
    <location>
        <begin position="56"/>
        <end position="80"/>
    </location>
</feature>
<keyword evidence="1" id="KW-1133">Transmembrane helix</keyword>
<comment type="caution">
    <text evidence="2">The sequence shown here is derived from an EMBL/GenBank/DDBJ whole genome shotgun (WGS) entry which is preliminary data.</text>
</comment>
<keyword evidence="1" id="KW-0812">Transmembrane</keyword>
<sequence>MLKEKKHKQGDILESINKATGPIVSVLQKEPGIKDVDSFEKRIEKLRAKGKFFNKIYSTSGVLVVIFFAVVCAALGYYFYYADDQASSLDFVKVFKEKYQCRMDMRVCTDGSIVNRIPPECDFADCPGVLGLSKLPKIEPTDKLDFRCDTDIDCSKYISTNSCQMFCANQNQNNENIISKLKKTCDASLWDPSAGLNCKCINNKCSFNYK</sequence>